<feature type="region of interest" description="Disordered" evidence="1">
    <location>
        <begin position="275"/>
        <end position="312"/>
    </location>
</feature>
<feature type="compositionally biased region" description="Basic and acidic residues" evidence="1">
    <location>
        <begin position="447"/>
        <end position="459"/>
    </location>
</feature>
<organism evidence="2 3">
    <name type="scientific">Lagenidium giganteum</name>
    <dbReference type="NCBI Taxonomy" id="4803"/>
    <lineage>
        <taxon>Eukaryota</taxon>
        <taxon>Sar</taxon>
        <taxon>Stramenopiles</taxon>
        <taxon>Oomycota</taxon>
        <taxon>Peronosporomycetes</taxon>
        <taxon>Pythiales</taxon>
        <taxon>Pythiaceae</taxon>
    </lineage>
</organism>
<evidence type="ECO:0000313" key="2">
    <source>
        <dbReference type="EMBL" id="DBA02103.1"/>
    </source>
</evidence>
<protein>
    <submittedName>
        <fullName evidence="2">Uncharacterized protein</fullName>
    </submittedName>
</protein>
<feature type="region of interest" description="Disordered" evidence="1">
    <location>
        <begin position="876"/>
        <end position="895"/>
    </location>
</feature>
<dbReference type="Proteomes" id="UP001146120">
    <property type="component" value="Unassembled WGS sequence"/>
</dbReference>
<feature type="compositionally biased region" description="Low complexity" evidence="1">
    <location>
        <begin position="83"/>
        <end position="103"/>
    </location>
</feature>
<evidence type="ECO:0000313" key="3">
    <source>
        <dbReference type="Proteomes" id="UP001146120"/>
    </source>
</evidence>
<gene>
    <name evidence="2" type="ORF">N0F65_011170</name>
</gene>
<proteinExistence type="predicted"/>
<evidence type="ECO:0000256" key="1">
    <source>
        <dbReference type="SAM" id="MobiDB-lite"/>
    </source>
</evidence>
<feature type="region of interest" description="Disordered" evidence="1">
    <location>
        <begin position="62"/>
        <end position="107"/>
    </location>
</feature>
<feature type="compositionally biased region" description="Low complexity" evidence="1">
    <location>
        <begin position="131"/>
        <end position="159"/>
    </location>
</feature>
<dbReference type="PANTHER" id="PTHR35397">
    <property type="entry name" value="C2 DOMAIN-CONTAINING PROTEIN-RELATED"/>
    <property type="match status" value="1"/>
</dbReference>
<feature type="compositionally biased region" description="Polar residues" evidence="1">
    <location>
        <begin position="278"/>
        <end position="302"/>
    </location>
</feature>
<reference evidence="2" key="1">
    <citation type="submission" date="2022-11" db="EMBL/GenBank/DDBJ databases">
        <authorList>
            <person name="Morgan W.R."/>
            <person name="Tartar A."/>
        </authorList>
    </citation>
    <scope>NUCLEOTIDE SEQUENCE</scope>
    <source>
        <strain evidence="2">ARSEF 373</strain>
    </source>
</reference>
<feature type="compositionally biased region" description="Polar residues" evidence="1">
    <location>
        <begin position="67"/>
        <end position="78"/>
    </location>
</feature>
<dbReference type="EMBL" id="DAKRPA010000036">
    <property type="protein sequence ID" value="DBA02103.1"/>
    <property type="molecule type" value="Genomic_DNA"/>
</dbReference>
<feature type="compositionally biased region" description="Polar residues" evidence="1">
    <location>
        <begin position="415"/>
        <end position="427"/>
    </location>
</feature>
<feature type="region of interest" description="Disordered" evidence="1">
    <location>
        <begin position="394"/>
        <end position="427"/>
    </location>
</feature>
<feature type="region of interest" description="Disordered" evidence="1">
    <location>
        <begin position="444"/>
        <end position="481"/>
    </location>
</feature>
<comment type="caution">
    <text evidence="2">The sequence shown here is derived from an EMBL/GenBank/DDBJ whole genome shotgun (WGS) entry which is preliminary data.</text>
</comment>
<feature type="region of interest" description="Disordered" evidence="1">
    <location>
        <begin position="787"/>
        <end position="809"/>
    </location>
</feature>
<dbReference type="AlphaFoldDB" id="A0AAV2ZA28"/>
<dbReference type="Pfam" id="PF08578">
    <property type="entry name" value="DUF1765"/>
    <property type="match status" value="1"/>
</dbReference>
<name>A0AAV2ZA28_9STRA</name>
<dbReference type="PANTHER" id="PTHR35397:SF2">
    <property type="match status" value="1"/>
</dbReference>
<sequence>MVNKIARFFKSIGKSSSQPPQGSGSGGFAVLPSTNDNQYFGQDGLSSFVAVGGSHNKSPNGFPFGLSIQTGGSDSLTSPPKDMMGSMSLSSRSGSNSSLNQSMHPRSSALKWGPILSKIPKIITSATNGAAATPSLNNSSPSSTSSGSPGRSASNDSADSDLQTLLDLLSQMANKEYQLQIMCYYAGKTASTSNDSIGNQSMVSSGGLLSNNEHRKVFKQCRRSLLLCWKYIIAQLNDNQNASQLADEKKETYHQLIGLIAERPEFNLNDPAMDLEAASTNNNDGSGQRNQKGSRTPGSSSGKNDDASSDEGTDAERDLYLYRCLLVATFKYVAENLESAKSRKRAWISLAESRFFARVLAVCFYRIPFVQRAILDTIYPAYCARKWLKSAPVPTAVSTKPAEGSERMQRRRSSSKPWSGPTFSGTLNRWNEFEGKLLMEDDDTPAVDEKSKVNDEAGKLSESSSCSGTTENTTALPNKNNEERFKRLNPTLFSWSKYAPYLGPYSDNDVFRMNESVKATWLEKLCCDGEFYSSFMASVSEHADHVAVGDVLWHCLPGYPLLVRIALLLVKEAAAKKWQHLSHDSPPPDSEPSTPYFALAGIRQVRTVLDNVAQLLRNRELLDSCVLAMFEHTNVLSSKSVGVCLTRFEEWFSACAVVVGYTPVDYEPIYRVSSTFNGHSFAIGIRIMLASENFEVLNRVLLFLYNRMDYFEGDLRQAALKALVQRHMYLFLHWNDDVRKNYHHILVFKVVRVNRYALDSIIDQLLVGRYANAPIDSASEINVASMSDGEGSPPMHITSMSPHDVRRSKPRQLTSVEYGQLRMEQALWRAFDACIASICVQERRNAREGNRRYQNEIQAARCRAIAFLKLNRKTVDTDDAEQSSSNPNEGLPGAKPWHEVELLEEELNREPPYYLRYLPAEEVSSLDELRRLASSVKYPSDLQIYAAPSLRSYSDLLKQYYQDLSERGYVEAPPLGFC</sequence>
<reference evidence="2" key="2">
    <citation type="journal article" date="2023" name="Microbiol Resour">
        <title>Decontamination and Annotation of the Draft Genome Sequence of the Oomycete Lagenidium giganteum ARSEF 373.</title>
        <authorList>
            <person name="Morgan W.R."/>
            <person name="Tartar A."/>
        </authorList>
    </citation>
    <scope>NUCLEOTIDE SEQUENCE</scope>
    <source>
        <strain evidence="2">ARSEF 373</strain>
    </source>
</reference>
<keyword evidence="3" id="KW-1185">Reference proteome</keyword>
<feature type="compositionally biased region" description="Polar residues" evidence="1">
    <location>
        <begin position="461"/>
        <end position="479"/>
    </location>
</feature>
<dbReference type="InterPro" id="IPR013887">
    <property type="entry name" value="UPF0592"/>
</dbReference>
<feature type="region of interest" description="Disordered" evidence="1">
    <location>
        <begin position="130"/>
        <end position="159"/>
    </location>
</feature>
<accession>A0AAV2ZA28</accession>